<dbReference type="InterPro" id="IPR036397">
    <property type="entry name" value="RNaseH_sf"/>
</dbReference>
<dbReference type="GO" id="GO:0006139">
    <property type="term" value="P:nucleobase-containing compound metabolic process"/>
    <property type="evidence" value="ECO:0007669"/>
    <property type="project" value="InterPro"/>
</dbReference>
<feature type="region of interest" description="Disordered" evidence="1">
    <location>
        <begin position="208"/>
        <end position="229"/>
    </location>
</feature>
<accession>A0A7C8I789</accession>
<dbReference type="OrthoDB" id="26838at2759"/>
<name>A0A7C8I789_9PLEO</name>
<dbReference type="GO" id="GO:0008408">
    <property type="term" value="F:3'-5' exonuclease activity"/>
    <property type="evidence" value="ECO:0007669"/>
    <property type="project" value="InterPro"/>
</dbReference>
<evidence type="ECO:0000259" key="2">
    <source>
        <dbReference type="Pfam" id="PF01612"/>
    </source>
</evidence>
<dbReference type="PANTHER" id="PTHR43040">
    <property type="entry name" value="RIBONUCLEASE D"/>
    <property type="match status" value="1"/>
</dbReference>
<comment type="caution">
    <text evidence="3">The sequence shown here is derived from an EMBL/GenBank/DDBJ whole genome shotgun (WGS) entry which is preliminary data.</text>
</comment>
<dbReference type="InterPro" id="IPR012337">
    <property type="entry name" value="RNaseH-like_sf"/>
</dbReference>
<protein>
    <recommendedName>
        <fullName evidence="2">3'-5' exonuclease domain-containing protein</fullName>
    </recommendedName>
</protein>
<dbReference type="GO" id="GO:0003676">
    <property type="term" value="F:nucleic acid binding"/>
    <property type="evidence" value="ECO:0007669"/>
    <property type="project" value="InterPro"/>
</dbReference>
<dbReference type="Pfam" id="PF01612">
    <property type="entry name" value="DNA_pol_A_exo1"/>
    <property type="match status" value="1"/>
</dbReference>
<evidence type="ECO:0000313" key="3">
    <source>
        <dbReference type="EMBL" id="KAF2869033.1"/>
    </source>
</evidence>
<evidence type="ECO:0000256" key="1">
    <source>
        <dbReference type="SAM" id="MobiDB-lite"/>
    </source>
</evidence>
<dbReference type="Proteomes" id="UP000481861">
    <property type="component" value="Unassembled WGS sequence"/>
</dbReference>
<feature type="domain" description="3'-5' exonuclease" evidence="2">
    <location>
        <begin position="13"/>
        <end position="125"/>
    </location>
</feature>
<dbReference type="EMBL" id="JAADJZ010000017">
    <property type="protein sequence ID" value="KAF2869033.1"/>
    <property type="molecule type" value="Genomic_DNA"/>
</dbReference>
<sequence length="247" mass="28064">MLSTLRTPSNSQPSLYIDLEGENLSRDGTISLLTLHVLPSQTTYLVDVHNLQNSAFTTAVSATDDQTLKKVLESAEIKKVFFDVRNDSDALFFHYGIALQGNQDLQLMELAARDYNRKFVSGLGKCLASLHLPQREHAECQHVKEEAPKLFAPDKGGSYAVFNERPLQPLIKQYCVQDVVHMPALWQRYNSDMDDFWRDMVEQATEARVQESQSSGYQPHGRHKAHGCWTKADIKDARKRWNRTGAL</sequence>
<dbReference type="Gene3D" id="3.30.420.10">
    <property type="entry name" value="Ribonuclease H-like superfamily/Ribonuclease H"/>
    <property type="match status" value="1"/>
</dbReference>
<keyword evidence="4" id="KW-1185">Reference proteome</keyword>
<proteinExistence type="predicted"/>
<evidence type="ECO:0000313" key="4">
    <source>
        <dbReference type="Proteomes" id="UP000481861"/>
    </source>
</evidence>
<dbReference type="InterPro" id="IPR002562">
    <property type="entry name" value="3'-5'_exonuclease_dom"/>
</dbReference>
<dbReference type="PANTHER" id="PTHR43040:SF1">
    <property type="entry name" value="RIBONUCLEASE D"/>
    <property type="match status" value="1"/>
</dbReference>
<dbReference type="SUPFAM" id="SSF53098">
    <property type="entry name" value="Ribonuclease H-like"/>
    <property type="match status" value="1"/>
</dbReference>
<gene>
    <name evidence="3" type="ORF">BDV95DRAFT_499346</name>
</gene>
<dbReference type="AlphaFoldDB" id="A0A7C8I789"/>
<reference evidence="3 4" key="1">
    <citation type="submission" date="2020-01" db="EMBL/GenBank/DDBJ databases">
        <authorList>
            <consortium name="DOE Joint Genome Institute"/>
            <person name="Haridas S."/>
            <person name="Albert R."/>
            <person name="Binder M."/>
            <person name="Bloem J."/>
            <person name="Labutti K."/>
            <person name="Salamov A."/>
            <person name="Andreopoulos B."/>
            <person name="Baker S.E."/>
            <person name="Barry K."/>
            <person name="Bills G."/>
            <person name="Bluhm B.H."/>
            <person name="Cannon C."/>
            <person name="Castanera R."/>
            <person name="Culley D.E."/>
            <person name="Daum C."/>
            <person name="Ezra D."/>
            <person name="Gonzalez J.B."/>
            <person name="Henrissat B."/>
            <person name="Kuo A."/>
            <person name="Liang C."/>
            <person name="Lipzen A."/>
            <person name="Lutzoni F."/>
            <person name="Magnuson J."/>
            <person name="Mondo S."/>
            <person name="Nolan M."/>
            <person name="Ohm R."/>
            <person name="Pangilinan J."/>
            <person name="Park H.-J.H."/>
            <person name="Ramirez L."/>
            <person name="Alfaro M."/>
            <person name="Sun H."/>
            <person name="Tritt A."/>
            <person name="Yoshinaga Y."/>
            <person name="Zwiers L.-H.L."/>
            <person name="Turgeon B.G."/>
            <person name="Goodwin S.B."/>
            <person name="Spatafora J.W."/>
            <person name="Crous P.W."/>
            <person name="Grigoriev I.V."/>
        </authorList>
    </citation>
    <scope>NUCLEOTIDE SEQUENCE [LARGE SCALE GENOMIC DNA]</scope>
    <source>
        <strain evidence="3 4">CBS 611.86</strain>
    </source>
</reference>
<organism evidence="3 4">
    <name type="scientific">Massariosphaeria phaeospora</name>
    <dbReference type="NCBI Taxonomy" id="100035"/>
    <lineage>
        <taxon>Eukaryota</taxon>
        <taxon>Fungi</taxon>
        <taxon>Dikarya</taxon>
        <taxon>Ascomycota</taxon>
        <taxon>Pezizomycotina</taxon>
        <taxon>Dothideomycetes</taxon>
        <taxon>Pleosporomycetidae</taxon>
        <taxon>Pleosporales</taxon>
        <taxon>Pleosporales incertae sedis</taxon>
        <taxon>Massariosphaeria</taxon>
    </lineage>
</organism>